<organism evidence="1 2">
    <name type="scientific">Moheibacter stercoris</name>
    <dbReference type="NCBI Taxonomy" id="1628251"/>
    <lineage>
        <taxon>Bacteria</taxon>
        <taxon>Pseudomonadati</taxon>
        <taxon>Bacteroidota</taxon>
        <taxon>Flavobacteriia</taxon>
        <taxon>Flavobacteriales</taxon>
        <taxon>Weeksellaceae</taxon>
        <taxon>Moheibacter</taxon>
    </lineage>
</organism>
<dbReference type="RefSeq" id="WP_354509422.1">
    <property type="nucleotide sequence ID" value="NZ_JBEPMO010000011.1"/>
</dbReference>
<dbReference type="Proteomes" id="UP001549146">
    <property type="component" value="Unassembled WGS sequence"/>
</dbReference>
<keyword evidence="2" id="KW-1185">Reference proteome</keyword>
<reference evidence="1 2" key="1">
    <citation type="submission" date="2024-06" db="EMBL/GenBank/DDBJ databases">
        <title>Genomic Encyclopedia of Type Strains, Phase IV (KMG-IV): sequencing the most valuable type-strain genomes for metagenomic binning, comparative biology and taxonomic classification.</title>
        <authorList>
            <person name="Goeker M."/>
        </authorList>
    </citation>
    <scope>NUCLEOTIDE SEQUENCE [LARGE SCALE GENOMIC DNA]</scope>
    <source>
        <strain evidence="1 2">DSM 29388</strain>
    </source>
</reference>
<evidence type="ECO:0008006" key="3">
    <source>
        <dbReference type="Google" id="ProtNLM"/>
    </source>
</evidence>
<sequence length="245" mass="28576">MKAIFIAFFSFFILQSCTVTERMVVSETGMIDYESEINISEMIGLMYPQHVKDSLTEIGQFPIDSTFNYVDADKFFQSNREEMSDAEKDFFKVMDKSFVNIKVDDNKGLIKFVTQQMNVKDFNAYWNRFDSKVLEMEKNDPELAKKVADGAKFTSINVKYDGKSFQRITNPVSTKYLTQDSEIFGGEEMLNFLTYKMEYHFPKPVKKTSIENATFSLDRKTMWVEVPLSEAISNMEKYNFTVEFE</sequence>
<comment type="caution">
    <text evidence="1">The sequence shown here is derived from an EMBL/GenBank/DDBJ whole genome shotgun (WGS) entry which is preliminary data.</text>
</comment>
<dbReference type="PROSITE" id="PS51257">
    <property type="entry name" value="PROKAR_LIPOPROTEIN"/>
    <property type="match status" value="1"/>
</dbReference>
<accession>A0ABV2LUS7</accession>
<name>A0ABV2LUS7_9FLAO</name>
<evidence type="ECO:0000313" key="1">
    <source>
        <dbReference type="EMBL" id="MET3732315.1"/>
    </source>
</evidence>
<protein>
    <recommendedName>
        <fullName evidence="3">Lipoprotein</fullName>
    </recommendedName>
</protein>
<proteinExistence type="predicted"/>
<gene>
    <name evidence="1" type="ORF">ABID46_001904</name>
</gene>
<dbReference type="EMBL" id="JBEPMO010000011">
    <property type="protein sequence ID" value="MET3732315.1"/>
    <property type="molecule type" value="Genomic_DNA"/>
</dbReference>
<evidence type="ECO:0000313" key="2">
    <source>
        <dbReference type="Proteomes" id="UP001549146"/>
    </source>
</evidence>